<evidence type="ECO:0000313" key="3">
    <source>
        <dbReference type="EMBL" id="JAG37662.1"/>
    </source>
</evidence>
<dbReference type="EMBL" id="GBRD01006443">
    <property type="protein sequence ID" value="JAG59378.1"/>
    <property type="molecule type" value="Transcribed_RNA"/>
</dbReference>
<organism evidence="3">
    <name type="scientific">Lygus hesperus</name>
    <name type="common">Western plant bug</name>
    <dbReference type="NCBI Taxonomy" id="30085"/>
    <lineage>
        <taxon>Eukaryota</taxon>
        <taxon>Metazoa</taxon>
        <taxon>Ecdysozoa</taxon>
        <taxon>Arthropoda</taxon>
        <taxon>Hexapoda</taxon>
        <taxon>Insecta</taxon>
        <taxon>Pterygota</taxon>
        <taxon>Neoptera</taxon>
        <taxon>Paraneoptera</taxon>
        <taxon>Hemiptera</taxon>
        <taxon>Heteroptera</taxon>
        <taxon>Panheteroptera</taxon>
        <taxon>Cimicomorpha</taxon>
        <taxon>Miridae</taxon>
        <taxon>Mirini</taxon>
        <taxon>Lygus</taxon>
    </lineage>
</organism>
<protein>
    <submittedName>
        <fullName evidence="3">Mitochondrial assembly of ribosomal large subunit protein 1</fullName>
    </submittedName>
</protein>
<evidence type="ECO:0000313" key="5">
    <source>
        <dbReference type="EMBL" id="JAQ01346.1"/>
    </source>
</evidence>
<comment type="similarity">
    <text evidence="1">Belongs to the Iojap/RsfS family.</text>
</comment>
<dbReference type="PANTHER" id="PTHR21043">
    <property type="entry name" value="IOJAP SUPERFAMILY ORTHOLOG"/>
    <property type="match status" value="1"/>
</dbReference>
<name>A0A0A9YXF3_LYGHE</name>
<dbReference type="HAMAP" id="MF_01477">
    <property type="entry name" value="Iojap_RsfS"/>
    <property type="match status" value="1"/>
</dbReference>
<dbReference type="GO" id="GO:0043023">
    <property type="term" value="F:ribosomal large subunit binding"/>
    <property type="evidence" value="ECO:0007669"/>
    <property type="project" value="TreeGrafter"/>
</dbReference>
<dbReference type="PANTHER" id="PTHR21043:SF0">
    <property type="entry name" value="MITOCHONDRIAL ASSEMBLY OF RIBOSOMAL LARGE SUBUNIT PROTEIN 1"/>
    <property type="match status" value="1"/>
</dbReference>
<accession>A0A0A9YXF3</accession>
<proteinExistence type="inferred from homology"/>
<dbReference type="GO" id="GO:0005739">
    <property type="term" value="C:mitochondrion"/>
    <property type="evidence" value="ECO:0007669"/>
    <property type="project" value="TreeGrafter"/>
</dbReference>
<dbReference type="GO" id="GO:0090071">
    <property type="term" value="P:negative regulation of ribosome biogenesis"/>
    <property type="evidence" value="ECO:0007669"/>
    <property type="project" value="TreeGrafter"/>
</dbReference>
<reference evidence="4" key="3">
    <citation type="submission" date="2014-09" db="EMBL/GenBank/DDBJ databases">
        <authorList>
            <person name="Magalhaes I.L.F."/>
            <person name="Oliveira U."/>
            <person name="Santos F.R."/>
            <person name="Vidigal T.H.D.A."/>
            <person name="Brescovit A.D."/>
            <person name="Santos A.J."/>
        </authorList>
    </citation>
    <scope>NUCLEOTIDE SEQUENCE</scope>
</reference>
<dbReference type="Pfam" id="PF02410">
    <property type="entry name" value="RsfS"/>
    <property type="match status" value="1"/>
</dbReference>
<dbReference type="SUPFAM" id="SSF81301">
    <property type="entry name" value="Nucleotidyltransferase"/>
    <property type="match status" value="1"/>
</dbReference>
<dbReference type="Gene3D" id="3.30.460.10">
    <property type="entry name" value="Beta Polymerase, domain 2"/>
    <property type="match status" value="1"/>
</dbReference>
<dbReference type="GO" id="GO:0017148">
    <property type="term" value="P:negative regulation of translation"/>
    <property type="evidence" value="ECO:0007669"/>
    <property type="project" value="TreeGrafter"/>
</dbReference>
<reference evidence="3" key="2">
    <citation type="submission" date="2014-07" db="EMBL/GenBank/DDBJ databases">
        <authorList>
            <person name="Hull J."/>
        </authorList>
    </citation>
    <scope>NUCLEOTIDE SEQUENCE</scope>
</reference>
<evidence type="ECO:0000256" key="1">
    <source>
        <dbReference type="ARBA" id="ARBA00010574"/>
    </source>
</evidence>
<dbReference type="AlphaFoldDB" id="A0A0A9YXF3"/>
<dbReference type="EMBL" id="GBHO01005942">
    <property type="protein sequence ID" value="JAG37662.1"/>
    <property type="molecule type" value="Transcribed_RNA"/>
</dbReference>
<dbReference type="EMBL" id="GDHC01017283">
    <property type="protein sequence ID" value="JAQ01346.1"/>
    <property type="molecule type" value="Transcribed_RNA"/>
</dbReference>
<dbReference type="NCBIfam" id="TIGR00090">
    <property type="entry name" value="rsfS_iojap_ybeB"/>
    <property type="match status" value="1"/>
</dbReference>
<evidence type="ECO:0000256" key="2">
    <source>
        <dbReference type="SAM" id="MobiDB-lite"/>
    </source>
</evidence>
<reference evidence="3" key="1">
    <citation type="journal article" date="2014" name="PLoS ONE">
        <title>Transcriptome-Based Identification of ABC Transporters in the Western Tarnished Plant Bug Lygus hesperus.</title>
        <authorList>
            <person name="Hull J.J."/>
            <person name="Chaney K."/>
            <person name="Geib S.M."/>
            <person name="Fabrick J.A."/>
            <person name="Brent C.S."/>
            <person name="Walsh D."/>
            <person name="Lavine L.C."/>
        </authorList>
    </citation>
    <scope>NUCLEOTIDE SEQUENCE</scope>
</reference>
<dbReference type="InterPro" id="IPR004394">
    <property type="entry name" value="Iojap/RsfS/C7orf30"/>
</dbReference>
<sequence length="241" mass="27778">MEALKLGGRLAYSLIQYNRSPVHRWHCLGRCLYSNDKSSKGDRFKEFKDEDATEILDVNEERLRVTESLLKEKYASQFEDEREEQERVEQLNLEELVNLIKTSKAKDLTVLQLPQELNYVDFLLIVTGRSRRHIQGLGETIRKYAKDRLNNINNVPQLEGSESEWIALDLGNICIHIMSHPLRGAYDLESLWGVGAKYDIKLHQQDEKILTLLKKHSYSSFGSDRSGTDSLDKIPNTQASI</sequence>
<evidence type="ECO:0000313" key="4">
    <source>
        <dbReference type="EMBL" id="JAG59378.1"/>
    </source>
</evidence>
<feature type="region of interest" description="Disordered" evidence="2">
    <location>
        <begin position="219"/>
        <end position="241"/>
    </location>
</feature>
<dbReference type="InterPro" id="IPR043519">
    <property type="entry name" value="NT_sf"/>
</dbReference>
<reference evidence="5" key="4">
    <citation type="journal article" date="2016" name="Gigascience">
        <title>De novo construction of an expanded transcriptome assembly for the western tarnished plant bug, Lygus hesperus.</title>
        <authorList>
            <person name="Tassone E.E."/>
            <person name="Geib S.M."/>
            <person name="Hall B."/>
            <person name="Fabrick J.A."/>
            <person name="Brent C.S."/>
            <person name="Hull J.J."/>
        </authorList>
    </citation>
    <scope>NUCLEOTIDE SEQUENCE</scope>
</reference>
<gene>
    <name evidence="3" type="primary">MALSU1</name>
    <name evidence="3" type="ORF">CM83_35539</name>
    <name evidence="5" type="ORF">g.42786</name>
</gene>